<evidence type="ECO:0000259" key="1">
    <source>
        <dbReference type="Pfam" id="PF21544"/>
    </source>
</evidence>
<dbReference type="RefSeq" id="WP_147012619.1">
    <property type="nucleotide sequence ID" value="NZ_VORB01000001.1"/>
</dbReference>
<dbReference type="Pfam" id="PF21544">
    <property type="entry name" value="PorZ_N_b_propeller"/>
    <property type="match status" value="1"/>
</dbReference>
<dbReference type="SUPFAM" id="SSF101898">
    <property type="entry name" value="NHL repeat"/>
    <property type="match status" value="2"/>
</dbReference>
<dbReference type="InterPro" id="IPR015943">
    <property type="entry name" value="WD40/YVTN_repeat-like_dom_sf"/>
</dbReference>
<evidence type="ECO:0000313" key="3">
    <source>
        <dbReference type="Proteomes" id="UP000321168"/>
    </source>
</evidence>
<dbReference type="InterPro" id="IPR048954">
    <property type="entry name" value="PorZ_N"/>
</dbReference>
<dbReference type="EMBL" id="VORB01000001">
    <property type="protein sequence ID" value="TXC85309.1"/>
    <property type="molecule type" value="Genomic_DNA"/>
</dbReference>
<organism evidence="2 3">
    <name type="scientific">Luteibaculum oceani</name>
    <dbReference type="NCBI Taxonomy" id="1294296"/>
    <lineage>
        <taxon>Bacteria</taxon>
        <taxon>Pseudomonadati</taxon>
        <taxon>Bacteroidota</taxon>
        <taxon>Flavobacteriia</taxon>
        <taxon>Flavobacteriales</taxon>
        <taxon>Luteibaculaceae</taxon>
        <taxon>Luteibaculum</taxon>
    </lineage>
</organism>
<dbReference type="Proteomes" id="UP000321168">
    <property type="component" value="Unassembled WGS sequence"/>
</dbReference>
<reference evidence="2 3" key="1">
    <citation type="submission" date="2019-08" db="EMBL/GenBank/DDBJ databases">
        <title>Genome of Luteibaculum oceani JCM 18817.</title>
        <authorList>
            <person name="Bowman J.P."/>
        </authorList>
    </citation>
    <scope>NUCLEOTIDE SEQUENCE [LARGE SCALE GENOMIC DNA]</scope>
    <source>
        <strain evidence="2 3">JCM 18817</strain>
    </source>
</reference>
<dbReference type="OrthoDB" id="9807410at2"/>
<protein>
    <recommendedName>
        <fullName evidence="1">PorZ N-terminal beta-propeller domain-containing protein</fullName>
    </recommendedName>
</protein>
<gene>
    <name evidence="2" type="ORF">FRX97_01405</name>
</gene>
<comment type="caution">
    <text evidence="2">The sequence shown here is derived from an EMBL/GenBank/DDBJ whole genome shotgun (WGS) entry which is preliminary data.</text>
</comment>
<sequence length="772" mass="85036">MTKYIAGLIFFISGLSIMGQSQLRVGSWKDHFSFYNINSVAIAENKIYGAAQVGIVTYNLSDNSISTIGKVEGLSDSKISTLSYDGASSTLIVGYENGNIDLIRKNEIINVPDIVNKSIIGSKRINKITVVEGSIAYFATDFGILKLDIIRGLSLDSFFFQTDELSLAVNEVQLFKDSLFAATNAGIFKAPLNNPLILADFNKWQKLPDLPIGDANVKSITPFNGVLVAGAELGQVGGFWKMADGKNWETIIDNIFDFVFELDAGDNELLLQWRYEMWHLDGNLNLKRKIFPPSEIPNFFNQAIIKNGTVWAGSTNSGIIKIPESGSTEALVANGPRSNVGFRLKSNQRDQLFVGSGGITPNYSNNFNNGGLYTYTKGVWNNYHYTTEAINDTIFDIIQVVGKDAENFYAASWGDGLLEFKNGVLNQLYFKDNSPLEVRLEFATQVNTGFLEMDIDGNLWVGNSYTNELLKVLKPDGNWLRLNLPGYGNRSTNAVTNFTLTSAGQIWITNAGRGIYAFDAGNLEDEADNRGRLLGTSENNGNLPSNLVYDVAEDWDGDIWVGTAKGPAVFYNPDFIFEEDNPRAQQIFIEQDGNVQIVLETEQINAVEIDGGNRKWFGTQASGVFLFSADVTEQIAHFTTSNSPLISNEIIDLEFLPNSGELFISTSEGIQSLKTDAAQPKFEVDGLTVYPNPVRPDYNGLLTIDGFAQDSKVKITSTDGRLIRNLLSNGARATWDLNNNDGVRVGTGVYLIMGSDIFGEQKELGRVLVVRN</sequence>
<accession>A0A5C6VK21</accession>
<evidence type="ECO:0000313" key="2">
    <source>
        <dbReference type="EMBL" id="TXC85309.1"/>
    </source>
</evidence>
<dbReference type="AlphaFoldDB" id="A0A5C6VK21"/>
<dbReference type="Gene3D" id="2.130.10.10">
    <property type="entry name" value="YVTN repeat-like/Quinoprotein amine dehydrogenase"/>
    <property type="match status" value="2"/>
</dbReference>
<keyword evidence="3" id="KW-1185">Reference proteome</keyword>
<proteinExistence type="predicted"/>
<name>A0A5C6VK21_9FLAO</name>
<feature type="domain" description="PorZ N-terminal beta-propeller" evidence="1">
    <location>
        <begin position="47"/>
        <end position="205"/>
    </location>
</feature>